<dbReference type="Pfam" id="PF13484">
    <property type="entry name" value="Fer4_16"/>
    <property type="match status" value="1"/>
</dbReference>
<evidence type="ECO:0000313" key="3">
    <source>
        <dbReference type="Proteomes" id="UP000000663"/>
    </source>
</evidence>
<dbReference type="InterPro" id="IPR017896">
    <property type="entry name" value="4Fe4S_Fe-S-bd"/>
</dbReference>
<dbReference type="Proteomes" id="UP000000663">
    <property type="component" value="Chromosome"/>
</dbReference>
<dbReference type="AlphaFoldDB" id="Q0W7Q6"/>
<evidence type="ECO:0000259" key="1">
    <source>
        <dbReference type="PROSITE" id="PS51379"/>
    </source>
</evidence>
<name>Q0W7Q6_METAR</name>
<dbReference type="Gene3D" id="3.30.70.20">
    <property type="match status" value="1"/>
</dbReference>
<dbReference type="PROSITE" id="PS00198">
    <property type="entry name" value="4FE4S_FER_1"/>
    <property type="match status" value="1"/>
</dbReference>
<dbReference type="EMBL" id="AM114193">
    <property type="protein sequence ID" value="CAJ35587.1"/>
    <property type="molecule type" value="Genomic_DNA"/>
</dbReference>
<gene>
    <name evidence="2" type="ORF">RCIX81</name>
</gene>
<reference evidence="2 3" key="1">
    <citation type="journal article" date="2006" name="Science">
        <title>Genome of rice cluster I archaea -- the key methane producers in the rice rhizosphere.</title>
        <authorList>
            <person name="Erkel C."/>
            <person name="Kube M."/>
            <person name="Reinhardt R."/>
            <person name="Liesack W."/>
        </authorList>
    </citation>
    <scope>NUCLEOTIDE SEQUENCE [LARGE SCALE GENOMIC DNA]</scope>
    <source>
        <strain evidence="3">DSM 22066 / NBRC 105507 / MRE50</strain>
    </source>
</reference>
<dbReference type="SUPFAM" id="SSF46548">
    <property type="entry name" value="alpha-helical ferredoxin"/>
    <property type="match status" value="1"/>
</dbReference>
<protein>
    <submittedName>
        <fullName evidence="2">4Fe-4S ferredoxin-domain protein</fullName>
    </submittedName>
</protein>
<dbReference type="OrthoDB" id="23478at2157"/>
<dbReference type="eggNOG" id="arCOG02740">
    <property type="taxonomic scope" value="Archaea"/>
</dbReference>
<dbReference type="PANTHER" id="PTHR42827">
    <property type="entry name" value="IRON-SULFUR CLUSTER-BINDING PROTEIN-RELATED"/>
    <property type="match status" value="1"/>
</dbReference>
<dbReference type="STRING" id="351160.RCIX81"/>
<feature type="domain" description="4Fe-4S ferredoxin-type" evidence="1">
    <location>
        <begin position="162"/>
        <end position="193"/>
    </location>
</feature>
<dbReference type="PROSITE" id="PS51379">
    <property type="entry name" value="4FE4S_FER_2"/>
    <property type="match status" value="1"/>
</dbReference>
<dbReference type="KEGG" id="rci:RCIX81"/>
<dbReference type="PATRIC" id="fig|351160.9.peg.2650"/>
<evidence type="ECO:0000313" key="2">
    <source>
        <dbReference type="EMBL" id="CAJ35587.1"/>
    </source>
</evidence>
<dbReference type="GO" id="GO:0016491">
    <property type="term" value="F:oxidoreductase activity"/>
    <property type="evidence" value="ECO:0007669"/>
    <property type="project" value="UniProtKB-ARBA"/>
</dbReference>
<dbReference type="InterPro" id="IPR017900">
    <property type="entry name" value="4Fe4S_Fe_S_CS"/>
</dbReference>
<dbReference type="GeneID" id="5144950"/>
<keyword evidence="3" id="KW-1185">Reference proteome</keyword>
<sequence length="237" mass="26013">MQPVALEDRIREIARQEGVDFFGIADLAVAKEELARQGGPGMAKYPRAISLGIRLFDEIVDQLPDRKSRAVAVSYRTHCYDVINLRLDEVASKIAGEVQRAGHRAYPVPASARTDDERICAVFSHKLAAHLAGLGWIGKSCLLVTPEAGPRVRFVTVLTDALLPAGEPMEVQCGNCTECVDACPVQAFTGRNFREDEPREARYDARKCEAYFKAMEKESGPAVCGMCLYACPHGLKT</sequence>
<dbReference type="RefSeq" id="WP_012036907.1">
    <property type="nucleotide sequence ID" value="NC_009464.1"/>
</dbReference>
<organism evidence="2 3">
    <name type="scientific">Methanocella arvoryzae (strain DSM 22066 / NBRC 105507 / MRE50)</name>
    <dbReference type="NCBI Taxonomy" id="351160"/>
    <lineage>
        <taxon>Archaea</taxon>
        <taxon>Methanobacteriati</taxon>
        <taxon>Methanobacteriota</taxon>
        <taxon>Stenosarchaea group</taxon>
        <taxon>Methanomicrobia</taxon>
        <taxon>Methanocellales</taxon>
        <taxon>Methanocellaceae</taxon>
        <taxon>Methanocella</taxon>
    </lineage>
</organism>
<proteinExistence type="predicted"/>
<dbReference type="PANTHER" id="PTHR42827:SF1">
    <property type="entry name" value="IRON-SULFUR CLUSTER-BINDING PROTEIN"/>
    <property type="match status" value="1"/>
</dbReference>
<accession>Q0W7Q6</accession>